<dbReference type="GO" id="GO:0042806">
    <property type="term" value="F:fucose binding"/>
    <property type="evidence" value="ECO:0007669"/>
    <property type="project" value="UniProtKB-ARBA"/>
</dbReference>
<organism evidence="9 10">
    <name type="scientific">Branchiostoma belcheri</name>
    <name type="common">Amphioxus</name>
    <dbReference type="NCBI Taxonomy" id="7741"/>
    <lineage>
        <taxon>Eukaryota</taxon>
        <taxon>Metazoa</taxon>
        <taxon>Chordata</taxon>
        <taxon>Cephalochordata</taxon>
        <taxon>Leptocardii</taxon>
        <taxon>Amphioxiformes</taxon>
        <taxon>Branchiostomatidae</taxon>
        <taxon>Branchiostoma</taxon>
    </lineage>
</organism>
<keyword evidence="6" id="KW-0106">Calcium</keyword>
<comment type="similarity">
    <text evidence="2">Belongs to the fucolectin family.</text>
</comment>
<dbReference type="GO" id="GO:0046872">
    <property type="term" value="F:metal ion binding"/>
    <property type="evidence" value="ECO:0007669"/>
    <property type="project" value="UniProtKB-KW"/>
</dbReference>
<evidence type="ECO:0000256" key="3">
    <source>
        <dbReference type="ARBA" id="ARBA00011233"/>
    </source>
</evidence>
<dbReference type="InterPro" id="IPR008979">
    <property type="entry name" value="Galactose-bd-like_sf"/>
</dbReference>
<dbReference type="GO" id="GO:0010185">
    <property type="term" value="P:regulation of cellular defense response"/>
    <property type="evidence" value="ECO:0007669"/>
    <property type="project" value="UniProtKB-ARBA"/>
</dbReference>
<protein>
    <submittedName>
        <fullName evidence="10">Fucolectin-4-like</fullName>
    </submittedName>
</protein>
<comment type="function">
    <text evidence="1">Acts as a defensive agent. Recognizes blood group fucosylated oligosaccharides including A, B, H and Lewis B-type antigens. Does not recognize Lewis A antigen and has low affinity for monovalent haptens.</text>
</comment>
<dbReference type="Gene3D" id="2.60.120.260">
    <property type="entry name" value="Galactose-binding domain-like"/>
    <property type="match status" value="2"/>
</dbReference>
<dbReference type="SUPFAM" id="SSF49785">
    <property type="entry name" value="Galactose-binding domain-like"/>
    <property type="match status" value="2"/>
</dbReference>
<dbReference type="InterPro" id="IPR051941">
    <property type="entry name" value="BG_Antigen-Binding_Lectin"/>
</dbReference>
<dbReference type="Pfam" id="PF22633">
    <property type="entry name" value="F5_F8_type_C_2"/>
    <property type="match status" value="1"/>
</dbReference>
<dbReference type="PANTHER" id="PTHR45713">
    <property type="entry name" value="FTP DOMAIN-CONTAINING PROTEIN"/>
    <property type="match status" value="1"/>
</dbReference>
<dbReference type="Proteomes" id="UP000515135">
    <property type="component" value="Unplaced"/>
</dbReference>
<dbReference type="KEGG" id="bbel:109464293"/>
<dbReference type="AlphaFoldDB" id="A0A6P4YIG4"/>
<sequence length="267" mass="29918">MATQSSTMIPQYPAERAVDGNTGTTMYLLNECTHTHWEYEPWWKVDLGDTYVISHVTVINRGDCCGERLRNFMVRVGPYEDFLENTPCGDIYSETPSNGETIDVRCEEPISGRWVSVQLIGRKDVLSLCEVQVFAGTVLADNIAEGKPAFQTSVVWGMVAGLAVDGNTDTDYYHDSCQHNEGETNPMWVVIFNRMDYGPERLNPFNIQIGNSYQVTMNPKCGGDHYIDVSQPSISVSCQGMSGRYVGVRLPGYYRTLTLCEVQVYSN</sequence>
<evidence type="ECO:0000313" key="9">
    <source>
        <dbReference type="Proteomes" id="UP000515135"/>
    </source>
</evidence>
<dbReference type="InterPro" id="IPR006585">
    <property type="entry name" value="FTP1"/>
</dbReference>
<accession>A0A6P4YIG4</accession>
<dbReference type="GO" id="GO:0001868">
    <property type="term" value="P:regulation of complement activation, lectin pathway"/>
    <property type="evidence" value="ECO:0007669"/>
    <property type="project" value="UniProtKB-ARBA"/>
</dbReference>
<keyword evidence="9" id="KW-1185">Reference proteome</keyword>
<dbReference type="GeneID" id="109464293"/>
<evidence type="ECO:0000256" key="7">
    <source>
        <dbReference type="ARBA" id="ARBA00023157"/>
    </source>
</evidence>
<evidence type="ECO:0000313" key="10">
    <source>
        <dbReference type="RefSeq" id="XP_019616806.1"/>
    </source>
</evidence>
<evidence type="ECO:0000256" key="5">
    <source>
        <dbReference type="ARBA" id="ARBA00022734"/>
    </source>
</evidence>
<gene>
    <name evidence="10" type="primary">LOC109464293</name>
</gene>
<keyword evidence="5" id="KW-0430">Lectin</keyword>
<evidence type="ECO:0000256" key="2">
    <source>
        <dbReference type="ARBA" id="ARBA00010147"/>
    </source>
</evidence>
<proteinExistence type="inferred from homology"/>
<name>A0A6P4YIG4_BRABE</name>
<evidence type="ECO:0000256" key="6">
    <source>
        <dbReference type="ARBA" id="ARBA00022837"/>
    </source>
</evidence>
<keyword evidence="7" id="KW-1015">Disulfide bond</keyword>
<dbReference type="OrthoDB" id="547680at2759"/>
<evidence type="ECO:0000259" key="8">
    <source>
        <dbReference type="SMART" id="SM00607"/>
    </source>
</evidence>
<evidence type="ECO:0000256" key="1">
    <source>
        <dbReference type="ARBA" id="ARBA00002219"/>
    </source>
</evidence>
<comment type="subunit">
    <text evidence="3">Homotrimer.</text>
</comment>
<dbReference type="PANTHER" id="PTHR45713:SF15">
    <property type="entry name" value="F5_8 TYPE C DOMAIN-CONTAINING PROTEIN"/>
    <property type="match status" value="1"/>
</dbReference>
<dbReference type="SMART" id="SM00607">
    <property type="entry name" value="FTP"/>
    <property type="match status" value="2"/>
</dbReference>
<feature type="domain" description="Fucolectin tachylectin-4 pentraxin-1" evidence="8">
    <location>
        <begin position="1"/>
        <end position="139"/>
    </location>
</feature>
<evidence type="ECO:0000256" key="4">
    <source>
        <dbReference type="ARBA" id="ARBA00022723"/>
    </source>
</evidence>
<reference evidence="10" key="1">
    <citation type="submission" date="2025-08" db="UniProtKB">
        <authorList>
            <consortium name="RefSeq"/>
        </authorList>
    </citation>
    <scope>IDENTIFICATION</scope>
    <source>
        <tissue evidence="10">Gonad</tissue>
    </source>
</reference>
<feature type="domain" description="Fucolectin tachylectin-4 pentraxin-1" evidence="8">
    <location>
        <begin position="140"/>
        <end position="267"/>
    </location>
</feature>
<keyword evidence="4" id="KW-0479">Metal-binding</keyword>
<dbReference type="RefSeq" id="XP_019616806.1">
    <property type="nucleotide sequence ID" value="XM_019761247.1"/>
</dbReference>